<proteinExistence type="predicted"/>
<evidence type="ECO:0000256" key="1">
    <source>
        <dbReference type="SAM" id="Coils"/>
    </source>
</evidence>
<dbReference type="VEuPathDB" id="TriTrypDB:TRSC58_05835"/>
<dbReference type="OrthoDB" id="252508at2759"/>
<organism evidence="3 4">
    <name type="scientific">Trypanosoma rangeli SC58</name>
    <dbReference type="NCBI Taxonomy" id="429131"/>
    <lineage>
        <taxon>Eukaryota</taxon>
        <taxon>Discoba</taxon>
        <taxon>Euglenozoa</taxon>
        <taxon>Kinetoplastea</taxon>
        <taxon>Metakinetoplastina</taxon>
        <taxon>Trypanosomatida</taxon>
        <taxon>Trypanosomatidae</taxon>
        <taxon>Trypanosoma</taxon>
        <taxon>Herpetosoma</taxon>
    </lineage>
</organism>
<evidence type="ECO:0000256" key="2">
    <source>
        <dbReference type="SAM" id="MobiDB-lite"/>
    </source>
</evidence>
<keyword evidence="4" id="KW-1185">Reference proteome</keyword>
<reference evidence="3 4" key="1">
    <citation type="submission" date="2013-07" db="EMBL/GenBank/DDBJ databases">
        <authorList>
            <person name="Stoco P.H."/>
            <person name="Wagner G."/>
            <person name="Gerber A."/>
            <person name="Zaha A."/>
            <person name="Thompson C."/>
            <person name="Bartholomeu D.C."/>
            <person name="Luckemeyer D.D."/>
            <person name="Bahia D."/>
            <person name="Loreto E."/>
            <person name="Prestes E.B."/>
            <person name="Lima F.M."/>
            <person name="Rodrigues-Luiz G."/>
            <person name="Vallejo G.A."/>
            <person name="Filho J.F."/>
            <person name="Monteiro K.M."/>
            <person name="Tyler K.M."/>
            <person name="de Almeida L.G."/>
            <person name="Ortiz M.F."/>
            <person name="Siervo M.A."/>
            <person name="de Moraes M.H."/>
            <person name="Cunha O.L."/>
            <person name="Mendonca-Neto R."/>
            <person name="Silva R."/>
            <person name="Teixeira S.M."/>
            <person name="Murta S.M."/>
            <person name="Sincero T.C."/>
            <person name="Mendes T.A."/>
            <person name="Urmenyi T.P."/>
            <person name="Silva V.G."/>
            <person name="da Rocha W.D."/>
            <person name="Andersson B."/>
            <person name="Romanha A.J."/>
            <person name="Steindel M."/>
            <person name="de Vasconcelos A.T."/>
            <person name="Grisard E.C."/>
        </authorList>
    </citation>
    <scope>NUCLEOTIDE SEQUENCE [LARGE SCALE GENOMIC DNA]</scope>
    <source>
        <strain evidence="3 4">SC58</strain>
    </source>
</reference>
<feature type="region of interest" description="Disordered" evidence="2">
    <location>
        <begin position="57"/>
        <end position="84"/>
    </location>
</feature>
<evidence type="ECO:0000313" key="4">
    <source>
        <dbReference type="Proteomes" id="UP000031737"/>
    </source>
</evidence>
<dbReference type="EMBL" id="AUPL01005835">
    <property type="protein sequence ID" value="ESL06490.1"/>
    <property type="molecule type" value="Genomic_DNA"/>
</dbReference>
<name>A0A061IWN0_TRYRA</name>
<comment type="caution">
    <text evidence="3">The sequence shown here is derived from an EMBL/GenBank/DDBJ whole genome shotgun (WGS) entry which is preliminary data.</text>
</comment>
<sequence>MQPNKVDEALQLFAALQDELQLEARERDANQVARVASAEPLLRASWRQSGSVRRSATSAPFLVPPPSSASSSSQQPPSSVAGLQRKLQVADDIMRRLHAKNQKLLQRLTAARRAAEDAAKGTVKQLREKLQQREEEVRQLRRRLHEFEQKAEGSCGGASGGAVVTLLTLRVRQMEKQYNRLLEVKLADALRESSVKRIDTEVRELFMLMKRRIIADARHHEAEVLLLNEALLESERRLATVPGAGAGSGA</sequence>
<feature type="compositionally biased region" description="Low complexity" evidence="2">
    <location>
        <begin position="68"/>
        <end position="81"/>
    </location>
</feature>
<accession>A0A061IWN0</accession>
<dbReference type="Proteomes" id="UP000031737">
    <property type="component" value="Unassembled WGS sequence"/>
</dbReference>
<dbReference type="AlphaFoldDB" id="A0A061IWN0"/>
<gene>
    <name evidence="3" type="ORF">TRSC58_05835</name>
</gene>
<protein>
    <submittedName>
        <fullName evidence="3">Uncharacterized protein</fullName>
    </submittedName>
</protein>
<keyword evidence="1" id="KW-0175">Coiled coil</keyword>
<feature type="coiled-coil region" evidence="1">
    <location>
        <begin position="94"/>
        <end position="150"/>
    </location>
</feature>
<evidence type="ECO:0000313" key="3">
    <source>
        <dbReference type="EMBL" id="ESL06490.1"/>
    </source>
</evidence>